<dbReference type="Gene3D" id="3.40.50.200">
    <property type="entry name" value="Peptidase S8/S53 domain"/>
    <property type="match status" value="1"/>
</dbReference>
<dbReference type="Proteomes" id="UP000653305">
    <property type="component" value="Unassembled WGS sequence"/>
</dbReference>
<keyword evidence="3" id="KW-0645">Protease</keyword>
<sequence length="108" mass="11649">MERAILNGTDVLSMILKGGSVPYYHDTIAVGAFSTMERGILVSCSAENSEPARESLANVVSWVMTVGADTLDRDFPAFTTLGYGKKFTGMSLSLYSGKGMGRRFVELV</sequence>
<dbReference type="PANTHER" id="PTHR10795">
    <property type="entry name" value="PROPROTEIN CONVERTASE SUBTILISIN/KEXIN"/>
    <property type="match status" value="1"/>
</dbReference>
<dbReference type="InterPro" id="IPR036852">
    <property type="entry name" value="Peptidase_S8/S53_dom_sf"/>
</dbReference>
<evidence type="ECO:0000313" key="4">
    <source>
        <dbReference type="Proteomes" id="UP000653305"/>
    </source>
</evidence>
<comment type="caution">
    <text evidence="3">The sequence shown here is derived from an EMBL/GenBank/DDBJ whole genome shotgun (WGS) entry which is preliminary data.</text>
</comment>
<keyword evidence="3" id="KW-0378">Hydrolase</keyword>
<dbReference type="EMBL" id="BMAC01000158">
    <property type="protein sequence ID" value="GFP87925.1"/>
    <property type="molecule type" value="Genomic_DNA"/>
</dbReference>
<dbReference type="GO" id="GO:0006508">
    <property type="term" value="P:proteolysis"/>
    <property type="evidence" value="ECO:0007669"/>
    <property type="project" value="UniProtKB-KW"/>
</dbReference>
<name>A0A830BWV7_9LAMI</name>
<protein>
    <submittedName>
        <fullName evidence="3">Subtilisin-like protease</fullName>
    </submittedName>
</protein>
<keyword evidence="2" id="KW-0732">Signal</keyword>
<evidence type="ECO:0000256" key="2">
    <source>
        <dbReference type="ARBA" id="ARBA00022729"/>
    </source>
</evidence>
<dbReference type="AlphaFoldDB" id="A0A830BWV7"/>
<dbReference type="Gene3D" id="3.50.30.30">
    <property type="match status" value="1"/>
</dbReference>
<dbReference type="InterPro" id="IPR045051">
    <property type="entry name" value="SBT"/>
</dbReference>
<dbReference type="OrthoDB" id="4803627at2759"/>
<evidence type="ECO:0000256" key="1">
    <source>
        <dbReference type="ARBA" id="ARBA00011073"/>
    </source>
</evidence>
<evidence type="ECO:0000313" key="3">
    <source>
        <dbReference type="EMBL" id="GFP87925.1"/>
    </source>
</evidence>
<accession>A0A830BWV7</accession>
<keyword evidence="4" id="KW-1185">Reference proteome</keyword>
<proteinExistence type="inferred from homology"/>
<reference evidence="3" key="1">
    <citation type="submission" date="2020-07" db="EMBL/GenBank/DDBJ databases">
        <title>Ethylene signaling mediates host invasion by parasitic plants.</title>
        <authorList>
            <person name="Yoshida S."/>
        </authorList>
    </citation>
    <scope>NUCLEOTIDE SEQUENCE</scope>
    <source>
        <strain evidence="3">Okayama</strain>
    </source>
</reference>
<dbReference type="SUPFAM" id="SSF52743">
    <property type="entry name" value="Subtilisin-like"/>
    <property type="match status" value="1"/>
</dbReference>
<dbReference type="GO" id="GO:0004252">
    <property type="term" value="F:serine-type endopeptidase activity"/>
    <property type="evidence" value="ECO:0007669"/>
    <property type="project" value="InterPro"/>
</dbReference>
<organism evidence="3 4">
    <name type="scientific">Phtheirospermum japonicum</name>
    <dbReference type="NCBI Taxonomy" id="374723"/>
    <lineage>
        <taxon>Eukaryota</taxon>
        <taxon>Viridiplantae</taxon>
        <taxon>Streptophyta</taxon>
        <taxon>Embryophyta</taxon>
        <taxon>Tracheophyta</taxon>
        <taxon>Spermatophyta</taxon>
        <taxon>Magnoliopsida</taxon>
        <taxon>eudicotyledons</taxon>
        <taxon>Gunneridae</taxon>
        <taxon>Pentapetalae</taxon>
        <taxon>asterids</taxon>
        <taxon>lamiids</taxon>
        <taxon>Lamiales</taxon>
        <taxon>Orobanchaceae</taxon>
        <taxon>Orobanchaceae incertae sedis</taxon>
        <taxon>Phtheirospermum</taxon>
    </lineage>
</organism>
<gene>
    <name evidence="3" type="ORF">PHJA_000936200</name>
</gene>
<comment type="similarity">
    <text evidence="1">Belongs to the peptidase S8 family.</text>
</comment>